<dbReference type="Pfam" id="PF12698">
    <property type="entry name" value="ABC2_membrane_3"/>
    <property type="match status" value="1"/>
</dbReference>
<feature type="transmembrane region" description="Helical" evidence="7">
    <location>
        <begin position="212"/>
        <end position="230"/>
    </location>
</feature>
<comment type="caution">
    <text evidence="9">The sequence shown here is derived from an EMBL/GenBank/DDBJ whole genome shotgun (WGS) entry which is preliminary data.</text>
</comment>
<feature type="transmembrane region" description="Helical" evidence="7">
    <location>
        <begin position="263"/>
        <end position="284"/>
    </location>
</feature>
<feature type="transmembrane region" description="Helical" evidence="7">
    <location>
        <begin position="325"/>
        <end position="346"/>
    </location>
</feature>
<feature type="transmembrane region" description="Helical" evidence="7">
    <location>
        <begin position="387"/>
        <end position="408"/>
    </location>
</feature>
<sequence>MLAPTLVLTVLTALLGVMYLGYVADPEKNLHDFPIALVNLDVGDVLDTGGEQRRVDFGKQVTEALVAGVPADKVDLRVVGKAESEQLLRTGQIYGAIIIPGDFSKRLGILGAGSIVPGEMERPIITLQTNPRMGAYGDAIVRRIGDQALDEVDRQVGAQLVDQVRATLAETPEGAPAPEISGAAMLSLQDPIEVVDQEYRPLPPGTGQGLTAFFYALLLLLAGMVGAMVIHTMIDAQFGFVPTEYGPWFVHYPTSSISRFHTLLIKWGVSAVVAVVVSLVFLLSAELIGMPIDNPLALFLYSVLAMIAVGWTGLMTLAALGSAGLLVNLVLFVILGLPSSGGTVPIEATPTYLTWLAEFEPMHQVFLGVRSILYFDSNYSAGLDRGIWMALLGIVIAVVAGTLITRYYDYRGMHRQNSAA</sequence>
<feature type="transmembrane region" description="Helical" evidence="7">
    <location>
        <begin position="296"/>
        <end position="318"/>
    </location>
</feature>
<evidence type="ECO:0000256" key="4">
    <source>
        <dbReference type="ARBA" id="ARBA00022692"/>
    </source>
</evidence>
<keyword evidence="10" id="KW-1185">Reference proteome</keyword>
<evidence type="ECO:0000256" key="3">
    <source>
        <dbReference type="ARBA" id="ARBA00022475"/>
    </source>
</evidence>
<protein>
    <submittedName>
        <fullName evidence="9">YhgE/Pip domain-containing protein</fullName>
    </submittedName>
</protein>
<evidence type="ECO:0000313" key="10">
    <source>
        <dbReference type="Proteomes" id="UP001595844"/>
    </source>
</evidence>
<organism evidence="9 10">
    <name type="scientific">Nocardia halotolerans</name>
    <dbReference type="NCBI Taxonomy" id="1755878"/>
    <lineage>
        <taxon>Bacteria</taxon>
        <taxon>Bacillati</taxon>
        <taxon>Actinomycetota</taxon>
        <taxon>Actinomycetes</taxon>
        <taxon>Mycobacteriales</taxon>
        <taxon>Nocardiaceae</taxon>
        <taxon>Nocardia</taxon>
    </lineage>
</organism>
<feature type="domain" description="ABC-2 type transporter transmembrane" evidence="8">
    <location>
        <begin position="8"/>
        <end position="399"/>
    </location>
</feature>
<proteinExistence type="inferred from homology"/>
<dbReference type="PANTHER" id="PTHR43077:SF8">
    <property type="entry name" value="DOXORUBICIN RESISTANCE ABC TRANSPORTER PERMEASE PROTEIN DRRB"/>
    <property type="match status" value="1"/>
</dbReference>
<dbReference type="InterPro" id="IPR013525">
    <property type="entry name" value="ABC2_TM"/>
</dbReference>
<evidence type="ECO:0000256" key="6">
    <source>
        <dbReference type="ARBA" id="ARBA00023136"/>
    </source>
</evidence>
<keyword evidence="5 7" id="KW-1133">Transmembrane helix</keyword>
<keyword evidence="6 7" id="KW-0472">Membrane</keyword>
<evidence type="ECO:0000256" key="2">
    <source>
        <dbReference type="ARBA" id="ARBA00007783"/>
    </source>
</evidence>
<dbReference type="EMBL" id="JBHSDL010000030">
    <property type="protein sequence ID" value="MFC4377171.1"/>
    <property type="molecule type" value="Genomic_DNA"/>
</dbReference>
<gene>
    <name evidence="9" type="ORF">ACFO5K_24095</name>
</gene>
<evidence type="ECO:0000256" key="7">
    <source>
        <dbReference type="SAM" id="Phobius"/>
    </source>
</evidence>
<comment type="similarity">
    <text evidence="2">Belongs to the ABC-2 integral membrane protein family.</text>
</comment>
<evidence type="ECO:0000259" key="8">
    <source>
        <dbReference type="Pfam" id="PF12698"/>
    </source>
</evidence>
<dbReference type="Proteomes" id="UP001595844">
    <property type="component" value="Unassembled WGS sequence"/>
</dbReference>
<name>A0ABV8VPD2_9NOCA</name>
<reference evidence="10" key="1">
    <citation type="journal article" date="2019" name="Int. J. Syst. Evol. Microbiol.">
        <title>The Global Catalogue of Microorganisms (GCM) 10K type strain sequencing project: providing services to taxonomists for standard genome sequencing and annotation.</title>
        <authorList>
            <consortium name="The Broad Institute Genomics Platform"/>
            <consortium name="The Broad Institute Genome Sequencing Center for Infectious Disease"/>
            <person name="Wu L."/>
            <person name="Ma J."/>
        </authorList>
    </citation>
    <scope>NUCLEOTIDE SEQUENCE [LARGE SCALE GENOMIC DNA]</scope>
    <source>
        <strain evidence="10">IBRC-M 10490</strain>
    </source>
</reference>
<keyword evidence="3" id="KW-1003">Cell membrane</keyword>
<evidence type="ECO:0000256" key="1">
    <source>
        <dbReference type="ARBA" id="ARBA00004651"/>
    </source>
</evidence>
<dbReference type="InterPro" id="IPR051328">
    <property type="entry name" value="T7SS_ABC-Transporter"/>
</dbReference>
<comment type="subcellular location">
    <subcellularLocation>
        <location evidence="1">Cell membrane</location>
        <topology evidence="1">Multi-pass membrane protein</topology>
    </subcellularLocation>
</comment>
<evidence type="ECO:0000313" key="9">
    <source>
        <dbReference type="EMBL" id="MFC4377171.1"/>
    </source>
</evidence>
<evidence type="ECO:0000256" key="5">
    <source>
        <dbReference type="ARBA" id="ARBA00022989"/>
    </source>
</evidence>
<accession>A0ABV8VPD2</accession>
<keyword evidence="4 7" id="KW-0812">Transmembrane</keyword>
<dbReference type="PANTHER" id="PTHR43077">
    <property type="entry name" value="TRANSPORT PERMEASE YVFS-RELATED"/>
    <property type="match status" value="1"/>
</dbReference>